<sequence>MGMLGAVNISLYRTKIKASASVKQSKDADALDKEIDRILKESIEIDEAEDEMYGESSPYQIPEELANKKRRLEKIQDAKEKLEEEDLDKINVTDNDAKIMKHKDGSKKPSYNGQIAVDDKEQVIVAADLVDEQNDVNQVKPMIQHIWATLGFKPTILVADAGYFSYDNLDFLIKGKINAFIPDNFF</sequence>
<dbReference type="Proteomes" id="UP000315423">
    <property type="component" value="Unassembled WGS sequence"/>
</dbReference>
<name>A0AC61SB84_9EURY</name>
<protein>
    <submittedName>
        <fullName evidence="1">Uncharacterized protein</fullName>
    </submittedName>
</protein>
<gene>
    <name evidence="1" type="ORF">C5S46_03375</name>
</gene>
<dbReference type="EMBL" id="QYBA01000106">
    <property type="protein sequence ID" value="TKY91915.1"/>
    <property type="molecule type" value="Genomic_DNA"/>
</dbReference>
<reference evidence="1" key="1">
    <citation type="submission" date="2018-09" db="EMBL/GenBank/DDBJ databases">
        <title>A genomic encyclopedia of anaerobic methanotrophic archaea.</title>
        <authorList>
            <person name="Skennerton C.T."/>
            <person name="Chadwick G.L."/>
            <person name="Laso-Perez R."/>
            <person name="Leu A.O."/>
            <person name="Speth D.R."/>
            <person name="Yu H."/>
            <person name="Morgan-Lang C."/>
            <person name="Hatzenpichler R."/>
            <person name="Goudeau D."/>
            <person name="Malmstrom R."/>
            <person name="Woyke T."/>
            <person name="Hallam S."/>
            <person name="Tyson G.W."/>
            <person name="Wegener G."/>
            <person name="Boetius A."/>
            <person name="Orphan V.J."/>
        </authorList>
    </citation>
    <scope>NUCLEOTIDE SEQUENCE</scope>
    <source>
        <strain evidence="1">CONS3730D10UFb2</strain>
    </source>
</reference>
<accession>A0AC61SB84</accession>
<evidence type="ECO:0000313" key="2">
    <source>
        <dbReference type="Proteomes" id="UP000315423"/>
    </source>
</evidence>
<organism evidence="1 2">
    <name type="scientific">Candidatus Methanomarinus sp</name>
    <dbReference type="NCBI Taxonomy" id="3386244"/>
    <lineage>
        <taxon>Archaea</taxon>
        <taxon>Methanobacteriati</taxon>
        <taxon>Methanobacteriota</taxon>
        <taxon>Stenosarchaea group</taxon>
        <taxon>Methanomicrobia</taxon>
        <taxon>Methanosarcinales</taxon>
        <taxon>ANME-2 cluster</taxon>
        <taxon>Candidatus Methanocomedenaceae</taxon>
        <taxon>Candidatus Methanomarinus</taxon>
    </lineage>
</organism>
<evidence type="ECO:0000313" key="1">
    <source>
        <dbReference type="EMBL" id="TKY91915.1"/>
    </source>
</evidence>
<proteinExistence type="predicted"/>
<comment type="caution">
    <text evidence="1">The sequence shown here is derived from an EMBL/GenBank/DDBJ whole genome shotgun (WGS) entry which is preliminary data.</text>
</comment>